<dbReference type="AlphaFoldDB" id="A0A2G8KGC6"/>
<keyword evidence="7" id="KW-1185">Reference proteome</keyword>
<dbReference type="Gene3D" id="4.10.1110.10">
    <property type="entry name" value="AN1-like Zinc finger"/>
    <property type="match status" value="2"/>
</dbReference>
<dbReference type="OrthoDB" id="431929at2759"/>
<name>A0A2G8KGC6_STIJA</name>
<evidence type="ECO:0000256" key="3">
    <source>
        <dbReference type="ARBA" id="ARBA00022833"/>
    </source>
</evidence>
<dbReference type="GO" id="GO:0008270">
    <property type="term" value="F:zinc ion binding"/>
    <property type="evidence" value="ECO:0007669"/>
    <property type="project" value="UniProtKB-KW"/>
</dbReference>
<dbReference type="PANTHER" id="PTHR14677">
    <property type="entry name" value="ARSENITE INDUCUBLE RNA ASSOCIATED PROTEIN AIP-1-RELATED"/>
    <property type="match status" value="1"/>
</dbReference>
<organism evidence="6 7">
    <name type="scientific">Stichopus japonicus</name>
    <name type="common">Sea cucumber</name>
    <dbReference type="NCBI Taxonomy" id="307972"/>
    <lineage>
        <taxon>Eukaryota</taxon>
        <taxon>Metazoa</taxon>
        <taxon>Echinodermata</taxon>
        <taxon>Eleutherozoa</taxon>
        <taxon>Echinozoa</taxon>
        <taxon>Holothuroidea</taxon>
        <taxon>Aspidochirotacea</taxon>
        <taxon>Aspidochirotida</taxon>
        <taxon>Stichopodidae</taxon>
        <taxon>Apostichopus</taxon>
    </lineage>
</organism>
<dbReference type="Pfam" id="PF01428">
    <property type="entry name" value="zf-AN1"/>
    <property type="match status" value="2"/>
</dbReference>
<evidence type="ECO:0000313" key="7">
    <source>
        <dbReference type="Proteomes" id="UP000230750"/>
    </source>
</evidence>
<dbReference type="PANTHER" id="PTHR14677:SF20">
    <property type="entry name" value="ZINC FINGER AN1-TYPE CONTAINING 2A-RELATED"/>
    <property type="match status" value="1"/>
</dbReference>
<proteinExistence type="predicted"/>
<evidence type="ECO:0000256" key="1">
    <source>
        <dbReference type="ARBA" id="ARBA00022723"/>
    </source>
</evidence>
<dbReference type="Proteomes" id="UP000230750">
    <property type="component" value="Unassembled WGS sequence"/>
</dbReference>
<sequence length="252" mass="28518">MRGRDFLPFTCSSCNGIFCLEHRSTAAHNCEKAEEKVASSTVKSEFKSYSCSKADCRKKGPVPVTCPFCNFQFCMSHRHPQDHDCTKMPEREKSVPMAETAKMVKEIQARHRTNPRRQTPKSEKARQTAAKVALMKMKMHAKGDAGIPQIDVSILITKQGEQNSLTNCLSENLCSIGRIVDWLANTLKLENENDKEGTQKLKLFHSDTFQAFTMDTKLRDLMNMEKDQLYSGSEVILDYVPEGSDDIQDINN</sequence>
<feature type="domain" description="AN1-type" evidence="5">
    <location>
        <begin position="1"/>
        <end position="38"/>
    </location>
</feature>
<evidence type="ECO:0000313" key="6">
    <source>
        <dbReference type="EMBL" id="PIK47051.1"/>
    </source>
</evidence>
<dbReference type="STRING" id="307972.A0A2G8KGC6"/>
<dbReference type="Pfam" id="PF25327">
    <property type="entry name" value="UBL_ZFAND1"/>
    <property type="match status" value="1"/>
</dbReference>
<keyword evidence="1" id="KW-0479">Metal-binding</keyword>
<keyword evidence="3" id="KW-0862">Zinc</keyword>
<dbReference type="InterPro" id="IPR057358">
    <property type="entry name" value="UBL_ZFAND1-like"/>
</dbReference>
<reference evidence="6 7" key="1">
    <citation type="journal article" date="2017" name="PLoS Biol.">
        <title>The sea cucumber genome provides insights into morphological evolution and visceral regeneration.</title>
        <authorList>
            <person name="Zhang X."/>
            <person name="Sun L."/>
            <person name="Yuan J."/>
            <person name="Sun Y."/>
            <person name="Gao Y."/>
            <person name="Zhang L."/>
            <person name="Li S."/>
            <person name="Dai H."/>
            <person name="Hamel J.F."/>
            <person name="Liu C."/>
            <person name="Yu Y."/>
            <person name="Liu S."/>
            <person name="Lin W."/>
            <person name="Guo K."/>
            <person name="Jin S."/>
            <person name="Xu P."/>
            <person name="Storey K.B."/>
            <person name="Huan P."/>
            <person name="Zhang T."/>
            <person name="Zhou Y."/>
            <person name="Zhang J."/>
            <person name="Lin C."/>
            <person name="Li X."/>
            <person name="Xing L."/>
            <person name="Huo D."/>
            <person name="Sun M."/>
            <person name="Wang L."/>
            <person name="Mercier A."/>
            <person name="Li F."/>
            <person name="Yang H."/>
            <person name="Xiang J."/>
        </authorList>
    </citation>
    <scope>NUCLEOTIDE SEQUENCE [LARGE SCALE GENOMIC DNA]</scope>
    <source>
        <strain evidence="6">Shaxun</strain>
        <tissue evidence="6">Muscle</tissue>
    </source>
</reference>
<keyword evidence="2 4" id="KW-0863">Zinc-finger</keyword>
<dbReference type="SMART" id="SM00154">
    <property type="entry name" value="ZnF_AN1"/>
    <property type="match status" value="2"/>
</dbReference>
<feature type="domain" description="AN1-type" evidence="5">
    <location>
        <begin position="45"/>
        <end position="93"/>
    </location>
</feature>
<dbReference type="EMBL" id="MRZV01000605">
    <property type="protein sequence ID" value="PIK47051.1"/>
    <property type="molecule type" value="Genomic_DNA"/>
</dbReference>
<evidence type="ECO:0000256" key="4">
    <source>
        <dbReference type="PROSITE-ProRule" id="PRU00449"/>
    </source>
</evidence>
<evidence type="ECO:0000259" key="5">
    <source>
        <dbReference type="PROSITE" id="PS51039"/>
    </source>
</evidence>
<dbReference type="SUPFAM" id="SSF118310">
    <property type="entry name" value="AN1-like Zinc finger"/>
    <property type="match status" value="2"/>
</dbReference>
<comment type="caution">
    <text evidence="6">The sequence shown here is derived from an EMBL/GenBank/DDBJ whole genome shotgun (WGS) entry which is preliminary data.</text>
</comment>
<dbReference type="InterPro" id="IPR035896">
    <property type="entry name" value="AN1-like_Znf"/>
</dbReference>
<accession>A0A2G8KGC6</accession>
<dbReference type="InterPro" id="IPR000058">
    <property type="entry name" value="Znf_AN1"/>
</dbReference>
<dbReference type="PROSITE" id="PS51039">
    <property type="entry name" value="ZF_AN1"/>
    <property type="match status" value="2"/>
</dbReference>
<evidence type="ECO:0000256" key="2">
    <source>
        <dbReference type="ARBA" id="ARBA00022771"/>
    </source>
</evidence>
<protein>
    <submittedName>
        <fullName evidence="6">Putative AN1-type zinc finger protein 1</fullName>
    </submittedName>
</protein>
<dbReference type="GO" id="GO:0005737">
    <property type="term" value="C:cytoplasm"/>
    <property type="evidence" value="ECO:0007669"/>
    <property type="project" value="TreeGrafter"/>
</dbReference>
<gene>
    <name evidence="6" type="ORF">BSL78_16075</name>
</gene>